<feature type="transmembrane region" description="Helical" evidence="1">
    <location>
        <begin position="164"/>
        <end position="182"/>
    </location>
</feature>
<comment type="caution">
    <text evidence="2">The sequence shown here is derived from an EMBL/GenBank/DDBJ whole genome shotgun (WGS) entry which is preliminary data.</text>
</comment>
<evidence type="ECO:0000313" key="2">
    <source>
        <dbReference type="EMBL" id="MBB4154802.1"/>
    </source>
</evidence>
<dbReference type="AlphaFoldDB" id="A0A840FDR6"/>
<evidence type="ECO:0000256" key="1">
    <source>
        <dbReference type="SAM" id="Phobius"/>
    </source>
</evidence>
<proteinExistence type="predicted"/>
<reference evidence="2 3" key="1">
    <citation type="submission" date="2020-08" db="EMBL/GenBank/DDBJ databases">
        <title>Genomic Encyclopedia of Type Strains, Phase IV (KMG-IV): sequencing the most valuable type-strain genomes for metagenomic binning, comparative biology and taxonomic classification.</title>
        <authorList>
            <person name="Goeker M."/>
        </authorList>
    </citation>
    <scope>NUCLEOTIDE SEQUENCE [LARGE SCALE GENOMIC DNA]</scope>
    <source>
        <strain evidence="2 3">YC6723</strain>
    </source>
</reference>
<accession>A0A840FDR6</accession>
<evidence type="ECO:0000313" key="3">
    <source>
        <dbReference type="Proteomes" id="UP000529795"/>
    </source>
</evidence>
<organism evidence="2 3">
    <name type="scientific">Sphingomonas jinjuensis</name>
    <dbReference type="NCBI Taxonomy" id="535907"/>
    <lineage>
        <taxon>Bacteria</taxon>
        <taxon>Pseudomonadati</taxon>
        <taxon>Pseudomonadota</taxon>
        <taxon>Alphaproteobacteria</taxon>
        <taxon>Sphingomonadales</taxon>
        <taxon>Sphingomonadaceae</taxon>
        <taxon>Sphingomonas</taxon>
    </lineage>
</organism>
<gene>
    <name evidence="2" type="ORF">GGQ80_002718</name>
</gene>
<feature type="transmembrane region" description="Helical" evidence="1">
    <location>
        <begin position="59"/>
        <end position="80"/>
    </location>
</feature>
<feature type="transmembrane region" description="Helical" evidence="1">
    <location>
        <begin position="125"/>
        <end position="144"/>
    </location>
</feature>
<dbReference type="EMBL" id="JACIEV010000008">
    <property type="protein sequence ID" value="MBB4154802.1"/>
    <property type="molecule type" value="Genomic_DNA"/>
</dbReference>
<keyword evidence="1" id="KW-0472">Membrane</keyword>
<dbReference type="Proteomes" id="UP000529795">
    <property type="component" value="Unassembled WGS sequence"/>
</dbReference>
<sequence>MAKARAKQSNGLVPSLAWLVCLAAYLLRPWSCGFALGRFSPDDAVPFANFDRHGFMTMIGLAVALLFAPFVMVLVARVLFADQPSSPAAARPCRAVFLWSAGIALVVALPTYVQTAFMIRLPIAIAWPVWASAVLWCVVVALVWRRFIRRPDADLLAQKLRRPAQAIAALTLFPKLALWIWASTA</sequence>
<keyword evidence="1" id="KW-1133">Transmembrane helix</keyword>
<keyword evidence="3" id="KW-1185">Reference proteome</keyword>
<keyword evidence="1" id="KW-0812">Transmembrane</keyword>
<feature type="transmembrane region" description="Helical" evidence="1">
    <location>
        <begin position="92"/>
        <end position="113"/>
    </location>
</feature>
<protein>
    <submittedName>
        <fullName evidence="2">Uncharacterized protein</fullName>
    </submittedName>
</protein>
<name>A0A840FDR6_9SPHN</name>